<dbReference type="Proteomes" id="UP000288168">
    <property type="component" value="Unassembled WGS sequence"/>
</dbReference>
<dbReference type="OrthoDB" id="5103128at2759"/>
<dbReference type="AlphaFoldDB" id="A0A428QF70"/>
<feature type="region of interest" description="Disordered" evidence="1">
    <location>
        <begin position="686"/>
        <end position="717"/>
    </location>
</feature>
<proteinExistence type="predicted"/>
<dbReference type="EMBL" id="NKCI01000036">
    <property type="protein sequence ID" value="RSL63880.1"/>
    <property type="molecule type" value="Genomic_DNA"/>
</dbReference>
<protein>
    <submittedName>
        <fullName evidence="2">Uncharacterized protein</fullName>
    </submittedName>
</protein>
<gene>
    <name evidence="2" type="ORF">CEP54_004944</name>
</gene>
<organism evidence="2 3">
    <name type="scientific">Fusarium duplospermum</name>
    <dbReference type="NCBI Taxonomy" id="1325734"/>
    <lineage>
        <taxon>Eukaryota</taxon>
        <taxon>Fungi</taxon>
        <taxon>Dikarya</taxon>
        <taxon>Ascomycota</taxon>
        <taxon>Pezizomycotina</taxon>
        <taxon>Sordariomycetes</taxon>
        <taxon>Hypocreomycetidae</taxon>
        <taxon>Hypocreales</taxon>
        <taxon>Nectriaceae</taxon>
        <taxon>Fusarium</taxon>
        <taxon>Fusarium solani species complex</taxon>
    </lineage>
</organism>
<evidence type="ECO:0000313" key="3">
    <source>
        <dbReference type="Proteomes" id="UP000288168"/>
    </source>
</evidence>
<evidence type="ECO:0000313" key="2">
    <source>
        <dbReference type="EMBL" id="RSL63880.1"/>
    </source>
</evidence>
<comment type="caution">
    <text evidence="2">The sequence shown here is derived from an EMBL/GenBank/DDBJ whole genome shotgun (WGS) entry which is preliminary data.</text>
</comment>
<evidence type="ECO:0000256" key="1">
    <source>
        <dbReference type="SAM" id="MobiDB-lite"/>
    </source>
</evidence>
<feature type="compositionally biased region" description="Basic and acidic residues" evidence="1">
    <location>
        <begin position="703"/>
        <end position="717"/>
    </location>
</feature>
<name>A0A428QF70_9HYPO</name>
<sequence length="771" mass="87258">MRLLFSSFALPHYHHYYPHHHHYYFCNHHFTNHHFTITTSITFFTTTLATMESYDQTYGYQTYGRQGYGEPDIEAPEPSPYPDTPEALNPFNIIPQYCPVSPLLPGNGTANLGADHAGHAGHIHFGGQEPYDDQDEDEKFGAEESEEPEMAMLEAPEVSELFGLGRGEATPVDVQRLVELGCPPEHIAEATSTFVDMTNLLFRLNETTWEMAGIDLNNVYDIERRQRAALDYEELGTMLTEKDESDILLLMPGNEEALRVMEEDEGVRNNIHNHHTRMRTILENLVRFMLAIGNRHVLPDLMKGWDFGSRGDALTAYVGIAHGPNGEHYSYVGSATATNPKSGAIGEVPPGPDLPPAVGYHLREYFAGGREPTLPWKVCWKILSAVGMMASEANINAVRQLGTSILQEMGVTYRTQHHDYLLKRCVLWVAIIQQAEEQNLVTGPMDHRYRIQSRALDWGKVSERAEKIAPADLRGKYTAYACRYMYNSSDNQDFNQKVPLRWNWERLAGGLPMTFVQHRPIVYHPEPIQARIKQICKAVLIACLQPHGFLYRRETIARLSASSGSTPTALITHVIDQLRTDVSHCSAVDIQEGAWDDEALKYSIETEFRRIFKDAETNFSWDEIELWKNLPAFETCWEQDDDVQMTGIDSAVEARRHLPEPLPLPHNADGQLKLLLECHVDPEVVKETGTGVPRPGPGPRPKNIREEQPFELRGGDGEPARRSLFFWTSSLPQRRKLHQALREEEARNKGKTDGDALLPVRSVFHGAHSLD</sequence>
<reference evidence="2 3" key="1">
    <citation type="submission" date="2017-06" db="EMBL/GenBank/DDBJ databases">
        <title>Comparative genomic analysis of Ambrosia Fusariam Clade fungi.</title>
        <authorList>
            <person name="Stajich J.E."/>
            <person name="Carrillo J."/>
            <person name="Kijimoto T."/>
            <person name="Eskalen A."/>
            <person name="O'Donnell K."/>
            <person name="Kasson M."/>
        </authorList>
    </citation>
    <scope>NUCLEOTIDE SEQUENCE [LARGE SCALE GENOMIC DNA]</scope>
    <source>
        <strain evidence="2 3">NRRL62584</strain>
    </source>
</reference>
<feature type="compositionally biased region" description="Acidic residues" evidence="1">
    <location>
        <begin position="130"/>
        <end position="148"/>
    </location>
</feature>
<feature type="region of interest" description="Disordered" evidence="1">
    <location>
        <begin position="129"/>
        <end position="148"/>
    </location>
</feature>
<accession>A0A428QF70</accession>
<keyword evidence="3" id="KW-1185">Reference proteome</keyword>